<organism evidence="1 2">
    <name type="scientific">Candidatus Limenecus avicola</name>
    <dbReference type="NCBI Taxonomy" id="2840847"/>
    <lineage>
        <taxon>Bacteria</taxon>
        <taxon>Bacillati</taxon>
        <taxon>Bacillota</taxon>
        <taxon>Clostridia</taxon>
        <taxon>Eubacteriales</taxon>
        <taxon>Clostridiaceae</taxon>
        <taxon>Clostridiaceae incertae sedis</taxon>
        <taxon>Candidatus Limenecus</taxon>
    </lineage>
</organism>
<dbReference type="Proteomes" id="UP000886748">
    <property type="component" value="Unassembled WGS sequence"/>
</dbReference>
<sequence length="75" mass="8639">MYILELIAKIFTDKKNKLNTKERQKNLMPPETDYEEKCNHVFLPLDSTGETLACTKCGLVVKNDPSRVKPKNPFL</sequence>
<evidence type="ECO:0000313" key="2">
    <source>
        <dbReference type="Proteomes" id="UP000886748"/>
    </source>
</evidence>
<reference evidence="1" key="2">
    <citation type="journal article" date="2021" name="PeerJ">
        <title>Extensive microbial diversity within the chicken gut microbiome revealed by metagenomics and culture.</title>
        <authorList>
            <person name="Gilroy R."/>
            <person name="Ravi A."/>
            <person name="Getino M."/>
            <person name="Pursley I."/>
            <person name="Horton D.L."/>
            <person name="Alikhan N.F."/>
            <person name="Baker D."/>
            <person name="Gharbi K."/>
            <person name="Hall N."/>
            <person name="Watson M."/>
            <person name="Adriaenssens E.M."/>
            <person name="Foster-Nyarko E."/>
            <person name="Jarju S."/>
            <person name="Secka A."/>
            <person name="Antonio M."/>
            <person name="Oren A."/>
            <person name="Chaudhuri R.R."/>
            <person name="La Ragione R."/>
            <person name="Hildebrand F."/>
            <person name="Pallen M.J."/>
        </authorList>
    </citation>
    <scope>NUCLEOTIDE SEQUENCE</scope>
    <source>
        <strain evidence="1">CHK154-7741</strain>
    </source>
</reference>
<dbReference type="EMBL" id="DVOD01000043">
    <property type="protein sequence ID" value="HIU92596.1"/>
    <property type="molecule type" value="Genomic_DNA"/>
</dbReference>
<comment type="caution">
    <text evidence="1">The sequence shown here is derived from an EMBL/GenBank/DDBJ whole genome shotgun (WGS) entry which is preliminary data.</text>
</comment>
<name>A0A9D1N0T7_9CLOT</name>
<reference evidence="1" key="1">
    <citation type="submission" date="2020-10" db="EMBL/GenBank/DDBJ databases">
        <authorList>
            <person name="Gilroy R."/>
        </authorList>
    </citation>
    <scope>NUCLEOTIDE SEQUENCE</scope>
    <source>
        <strain evidence="1">CHK154-7741</strain>
    </source>
</reference>
<accession>A0A9D1N0T7</accession>
<proteinExistence type="predicted"/>
<gene>
    <name evidence="1" type="ORF">IAD26_05615</name>
</gene>
<evidence type="ECO:0000313" key="1">
    <source>
        <dbReference type="EMBL" id="HIU92596.1"/>
    </source>
</evidence>
<dbReference type="AlphaFoldDB" id="A0A9D1N0T7"/>
<protein>
    <submittedName>
        <fullName evidence="1">Uncharacterized protein</fullName>
    </submittedName>
</protein>